<dbReference type="PANTHER" id="PTHR42038">
    <property type="match status" value="1"/>
</dbReference>
<feature type="transmembrane region" description="Helical" evidence="6">
    <location>
        <begin position="18"/>
        <end position="36"/>
    </location>
</feature>
<comment type="similarity">
    <text evidence="2">Belongs to the paxB family.</text>
</comment>
<feature type="transmembrane region" description="Helical" evidence="6">
    <location>
        <begin position="115"/>
        <end position="134"/>
    </location>
</feature>
<evidence type="ECO:0000256" key="4">
    <source>
        <dbReference type="ARBA" id="ARBA00022989"/>
    </source>
</evidence>
<feature type="transmembrane region" description="Helical" evidence="6">
    <location>
        <begin position="205"/>
        <end position="227"/>
    </location>
</feature>
<proteinExistence type="inferred from homology"/>
<reference evidence="7 8" key="1">
    <citation type="submission" date="2018-02" db="EMBL/GenBank/DDBJ databases">
        <title>The genomes of Aspergillus section Nigri reveals drivers in fungal speciation.</title>
        <authorList>
            <consortium name="DOE Joint Genome Institute"/>
            <person name="Vesth T.C."/>
            <person name="Nybo J."/>
            <person name="Theobald S."/>
            <person name="Brandl J."/>
            <person name="Frisvad J.C."/>
            <person name="Nielsen K.F."/>
            <person name="Lyhne E.K."/>
            <person name="Kogle M.E."/>
            <person name="Kuo A."/>
            <person name="Riley R."/>
            <person name="Clum A."/>
            <person name="Nolan M."/>
            <person name="Lipzen A."/>
            <person name="Salamov A."/>
            <person name="Henrissat B."/>
            <person name="Wiebenga A."/>
            <person name="De vries R.P."/>
            <person name="Grigoriev I.V."/>
            <person name="Mortensen U.H."/>
            <person name="Andersen M.R."/>
            <person name="Baker S.E."/>
        </authorList>
    </citation>
    <scope>NUCLEOTIDE SEQUENCE [LARGE SCALE GENOMIC DNA]</scope>
    <source>
        <strain evidence="7 8">CBS 121057</strain>
    </source>
</reference>
<evidence type="ECO:0000313" key="7">
    <source>
        <dbReference type="EMBL" id="PYI11326.1"/>
    </source>
</evidence>
<dbReference type="Proteomes" id="UP000248423">
    <property type="component" value="Unassembled WGS sequence"/>
</dbReference>
<evidence type="ECO:0000256" key="6">
    <source>
        <dbReference type="SAM" id="Phobius"/>
    </source>
</evidence>
<keyword evidence="5 6" id="KW-0472">Membrane</keyword>
<evidence type="ECO:0000256" key="5">
    <source>
        <dbReference type="ARBA" id="ARBA00023136"/>
    </source>
</evidence>
<evidence type="ECO:0000256" key="2">
    <source>
        <dbReference type="ARBA" id="ARBA00006757"/>
    </source>
</evidence>
<feature type="transmembrane region" description="Helical" evidence="6">
    <location>
        <begin position="140"/>
        <end position="160"/>
    </location>
</feature>
<dbReference type="GO" id="GO:0016020">
    <property type="term" value="C:membrane"/>
    <property type="evidence" value="ECO:0007669"/>
    <property type="project" value="UniProtKB-SubCell"/>
</dbReference>
<evidence type="ECO:0000313" key="8">
    <source>
        <dbReference type="Proteomes" id="UP000248423"/>
    </source>
</evidence>
<dbReference type="AlphaFoldDB" id="A0A319ELZ5"/>
<gene>
    <name evidence="7" type="ORF">BO78DRAFT_446280</name>
</gene>
<evidence type="ECO:0000256" key="3">
    <source>
        <dbReference type="ARBA" id="ARBA00022692"/>
    </source>
</evidence>
<dbReference type="STRING" id="1448318.A0A319ELZ5"/>
<dbReference type="PANTHER" id="PTHR42038:SF2">
    <property type="entry name" value="TERPENE CYCLASE AUSL"/>
    <property type="match status" value="1"/>
</dbReference>
<comment type="subcellular location">
    <subcellularLocation>
        <location evidence="1">Membrane</location>
        <topology evidence="1">Multi-pass membrane protein</topology>
    </subcellularLocation>
</comment>
<feature type="transmembrane region" description="Helical" evidence="6">
    <location>
        <begin position="48"/>
        <end position="71"/>
    </location>
</feature>
<keyword evidence="8" id="KW-1185">Reference proteome</keyword>
<accession>A0A319ELZ5</accession>
<name>A0A319ELZ5_ASPSB</name>
<dbReference type="EMBL" id="KZ826318">
    <property type="protein sequence ID" value="PYI11326.1"/>
    <property type="molecule type" value="Genomic_DNA"/>
</dbReference>
<dbReference type="InterPro" id="IPR039020">
    <property type="entry name" value="PaxB-like"/>
</dbReference>
<feature type="transmembrane region" description="Helical" evidence="6">
    <location>
        <begin position="77"/>
        <end position="95"/>
    </location>
</feature>
<organism evidence="7 8">
    <name type="scientific">Aspergillus sclerotiicarbonarius (strain CBS 121057 / IBT 28362)</name>
    <dbReference type="NCBI Taxonomy" id="1448318"/>
    <lineage>
        <taxon>Eukaryota</taxon>
        <taxon>Fungi</taxon>
        <taxon>Dikarya</taxon>
        <taxon>Ascomycota</taxon>
        <taxon>Pezizomycotina</taxon>
        <taxon>Eurotiomycetes</taxon>
        <taxon>Eurotiomycetidae</taxon>
        <taxon>Eurotiales</taxon>
        <taxon>Aspergillaceae</taxon>
        <taxon>Aspergillus</taxon>
        <taxon>Aspergillus subgen. Circumdati</taxon>
    </lineage>
</organism>
<dbReference type="GO" id="GO:0016829">
    <property type="term" value="F:lyase activity"/>
    <property type="evidence" value="ECO:0007669"/>
    <property type="project" value="InterPro"/>
</dbReference>
<sequence>MDGFDHSTAPSEYHELRWLVNISVIGMAVGWVAHYVEMAYTSSKDKTYCMTIAGHCVNFAWEFIYCMIYPAKGVAERLAFLLGLVLDLGVVYTAVKNAPNEWSHSPIVRDNMPLVFTAMTLAFLSGNLALVAQFGPAAAYTWGAIICQMIISVGNVFQLLSRGNTRGASWTLWISKFFGSTSAIGFALVRYMYWPEAFSWLNCPIVLWSVAVFFVSELLYGFLFFLIKRREDDSQQHVKCKQR</sequence>
<evidence type="ECO:0000256" key="1">
    <source>
        <dbReference type="ARBA" id="ARBA00004141"/>
    </source>
</evidence>
<evidence type="ECO:0008006" key="9">
    <source>
        <dbReference type="Google" id="ProtNLM"/>
    </source>
</evidence>
<dbReference type="VEuPathDB" id="FungiDB:BO78DRAFT_446280"/>
<keyword evidence="4 6" id="KW-1133">Transmembrane helix</keyword>
<dbReference type="OrthoDB" id="5294024at2759"/>
<protein>
    <recommendedName>
        <fullName evidence="9">Integral membrane protein</fullName>
    </recommendedName>
</protein>
<dbReference type="Pfam" id="PF25129">
    <property type="entry name" value="Pyr4-TMTC"/>
    <property type="match status" value="1"/>
</dbReference>
<keyword evidence="3 6" id="KW-0812">Transmembrane</keyword>
<feature type="transmembrane region" description="Helical" evidence="6">
    <location>
        <begin position="172"/>
        <end position="193"/>
    </location>
</feature>